<organism evidence="4 5">
    <name type="scientific">Capronia coronata CBS 617.96</name>
    <dbReference type="NCBI Taxonomy" id="1182541"/>
    <lineage>
        <taxon>Eukaryota</taxon>
        <taxon>Fungi</taxon>
        <taxon>Dikarya</taxon>
        <taxon>Ascomycota</taxon>
        <taxon>Pezizomycotina</taxon>
        <taxon>Eurotiomycetes</taxon>
        <taxon>Chaetothyriomycetidae</taxon>
        <taxon>Chaetothyriales</taxon>
        <taxon>Herpotrichiellaceae</taxon>
        <taxon>Capronia</taxon>
    </lineage>
</organism>
<evidence type="ECO:0000256" key="1">
    <source>
        <dbReference type="ARBA" id="ARBA00006484"/>
    </source>
</evidence>
<dbReference type="InterPro" id="IPR002347">
    <property type="entry name" value="SDR_fam"/>
</dbReference>
<accession>W9Y2K3</accession>
<dbReference type="Proteomes" id="UP000019484">
    <property type="component" value="Unassembled WGS sequence"/>
</dbReference>
<dbReference type="PANTHER" id="PTHR42760:SF37">
    <property type="entry name" value="CLAVALDEHYDE DEHYDROGENASE"/>
    <property type="match status" value="1"/>
</dbReference>
<gene>
    <name evidence="4" type="ORF">A1O1_07468</name>
</gene>
<dbReference type="EMBL" id="AMWN01000006">
    <property type="protein sequence ID" value="EXJ83840.1"/>
    <property type="molecule type" value="Genomic_DNA"/>
</dbReference>
<comment type="caution">
    <text evidence="4">The sequence shown here is derived from an EMBL/GenBank/DDBJ whole genome shotgun (WGS) entry which is preliminary data.</text>
</comment>
<dbReference type="SUPFAM" id="SSF51735">
    <property type="entry name" value="NAD(P)-binding Rossmann-fold domains"/>
    <property type="match status" value="1"/>
</dbReference>
<dbReference type="AlphaFoldDB" id="W9Y2K3"/>
<reference evidence="4 5" key="1">
    <citation type="submission" date="2013-03" db="EMBL/GenBank/DDBJ databases">
        <title>The Genome Sequence of Capronia coronata CBS 617.96.</title>
        <authorList>
            <consortium name="The Broad Institute Genomics Platform"/>
            <person name="Cuomo C."/>
            <person name="de Hoog S."/>
            <person name="Gorbushina A."/>
            <person name="Walker B."/>
            <person name="Young S.K."/>
            <person name="Zeng Q."/>
            <person name="Gargeya S."/>
            <person name="Fitzgerald M."/>
            <person name="Haas B."/>
            <person name="Abouelleil A."/>
            <person name="Allen A.W."/>
            <person name="Alvarado L."/>
            <person name="Arachchi H.M."/>
            <person name="Berlin A.M."/>
            <person name="Chapman S.B."/>
            <person name="Gainer-Dewar J."/>
            <person name="Goldberg J."/>
            <person name="Griggs A."/>
            <person name="Gujja S."/>
            <person name="Hansen M."/>
            <person name="Howarth C."/>
            <person name="Imamovic A."/>
            <person name="Ireland A."/>
            <person name="Larimer J."/>
            <person name="McCowan C."/>
            <person name="Murphy C."/>
            <person name="Pearson M."/>
            <person name="Poon T.W."/>
            <person name="Priest M."/>
            <person name="Roberts A."/>
            <person name="Saif S."/>
            <person name="Shea T."/>
            <person name="Sisk P."/>
            <person name="Sykes S."/>
            <person name="Wortman J."/>
            <person name="Nusbaum C."/>
            <person name="Birren B."/>
        </authorList>
    </citation>
    <scope>NUCLEOTIDE SEQUENCE [LARGE SCALE GENOMIC DNA]</scope>
    <source>
        <strain evidence="4 5">CBS 617.96</strain>
    </source>
</reference>
<dbReference type="Gene3D" id="3.40.50.720">
    <property type="entry name" value="NAD(P)-binding Rossmann-like Domain"/>
    <property type="match status" value="1"/>
</dbReference>
<dbReference type="HOGENOM" id="CLU_010194_8_0_1"/>
<dbReference type="GeneID" id="19162325"/>
<dbReference type="OrthoDB" id="1933717at2759"/>
<dbReference type="InterPro" id="IPR036291">
    <property type="entry name" value="NAD(P)-bd_dom_sf"/>
</dbReference>
<dbReference type="STRING" id="1182541.W9Y2K3"/>
<dbReference type="eggNOG" id="KOG1205">
    <property type="taxonomic scope" value="Eukaryota"/>
</dbReference>
<keyword evidence="2" id="KW-0560">Oxidoreductase</keyword>
<protein>
    <recommendedName>
        <fullName evidence="6">Oxidoreductase</fullName>
    </recommendedName>
</protein>
<dbReference type="PRINTS" id="PR00081">
    <property type="entry name" value="GDHRDH"/>
</dbReference>
<evidence type="ECO:0008006" key="6">
    <source>
        <dbReference type="Google" id="ProtNLM"/>
    </source>
</evidence>
<dbReference type="RefSeq" id="XP_007726526.1">
    <property type="nucleotide sequence ID" value="XM_007728336.1"/>
</dbReference>
<dbReference type="PRINTS" id="PR00080">
    <property type="entry name" value="SDRFAMILY"/>
</dbReference>
<evidence type="ECO:0000256" key="3">
    <source>
        <dbReference type="RuleBase" id="RU000363"/>
    </source>
</evidence>
<dbReference type="PANTHER" id="PTHR42760">
    <property type="entry name" value="SHORT-CHAIN DEHYDROGENASES/REDUCTASES FAMILY MEMBER"/>
    <property type="match status" value="1"/>
</dbReference>
<keyword evidence="5" id="KW-1185">Reference proteome</keyword>
<proteinExistence type="inferred from homology"/>
<evidence type="ECO:0000313" key="4">
    <source>
        <dbReference type="EMBL" id="EXJ83840.1"/>
    </source>
</evidence>
<sequence>MASEVDPDQYTKSGLFTKNYFRDVYPEIDPKKPELSQAGKVAIVTGASRGLGKAIALAFAHAGIKGLVLGARSEKALGETKAAVLAISPSTHVLAVPVDISVEESVEKFYQTISATFETVDTLVNNAGVFTDSFDVISKVSPAKWFRDFEVNVKGTFLVTAGFLKAQERKPSGVPTIINLVTFPGLVPPSLSSYFISKAAVLRFTEHIAAENPQVAVFSISPGVSPTDMTLEMFKPFAKDSPDLTGAVAVYLSATRPAYLVGRYMSVNWDVSELAERKDEIVDSGLLKFVIKQ</sequence>
<comment type="similarity">
    <text evidence="1 3">Belongs to the short-chain dehydrogenases/reductases (SDR) family.</text>
</comment>
<dbReference type="CDD" id="cd05233">
    <property type="entry name" value="SDR_c"/>
    <property type="match status" value="1"/>
</dbReference>
<name>W9Y2K3_9EURO</name>
<evidence type="ECO:0000313" key="5">
    <source>
        <dbReference type="Proteomes" id="UP000019484"/>
    </source>
</evidence>
<dbReference type="Pfam" id="PF00106">
    <property type="entry name" value="adh_short"/>
    <property type="match status" value="1"/>
</dbReference>
<dbReference type="GO" id="GO:0016616">
    <property type="term" value="F:oxidoreductase activity, acting on the CH-OH group of donors, NAD or NADP as acceptor"/>
    <property type="evidence" value="ECO:0007669"/>
    <property type="project" value="TreeGrafter"/>
</dbReference>
<evidence type="ECO:0000256" key="2">
    <source>
        <dbReference type="ARBA" id="ARBA00023002"/>
    </source>
</evidence>